<accession>A0A654U146</accession>
<organism evidence="1 2">
    <name type="scientific">Mycobacterium tuberculosis</name>
    <dbReference type="NCBI Taxonomy" id="1773"/>
    <lineage>
        <taxon>Bacteria</taxon>
        <taxon>Bacillati</taxon>
        <taxon>Actinomycetota</taxon>
        <taxon>Actinomycetes</taxon>
        <taxon>Mycobacteriales</taxon>
        <taxon>Mycobacteriaceae</taxon>
        <taxon>Mycobacterium</taxon>
        <taxon>Mycobacterium tuberculosis complex</taxon>
    </lineage>
</organism>
<dbReference type="EMBL" id="CGCX01000404">
    <property type="protein sequence ID" value="CFR75202.1"/>
    <property type="molecule type" value="Genomic_DNA"/>
</dbReference>
<dbReference type="AlphaFoldDB" id="A0A654U146"/>
<proteinExistence type="predicted"/>
<name>A0A654U146_MYCTX</name>
<evidence type="ECO:0000313" key="1">
    <source>
        <dbReference type="EMBL" id="CFR75202.1"/>
    </source>
</evidence>
<dbReference type="Proteomes" id="UP000046680">
    <property type="component" value="Unassembled WGS sequence"/>
</dbReference>
<protein>
    <submittedName>
        <fullName evidence="1">Uncharacterized protein</fullName>
    </submittedName>
</protein>
<evidence type="ECO:0000313" key="2">
    <source>
        <dbReference type="Proteomes" id="UP000046680"/>
    </source>
</evidence>
<reference evidence="1 2" key="1">
    <citation type="submission" date="2015-03" db="EMBL/GenBank/DDBJ databases">
        <authorList>
            <consortium name="Pathogen Informatics"/>
        </authorList>
    </citation>
    <scope>NUCLEOTIDE SEQUENCE [LARGE SCALE GENOMIC DNA]</scope>
    <source>
        <strain evidence="1 2">C09601061</strain>
    </source>
</reference>
<sequence>MPELRRPLGLRRFRLTSAATESTRARISDAFAQQWFRRGTAQRGADHGCPTHPRLPVRTPGGLPVCTALCRCDGRRHPAVANALRRRGPGRRSADRLAARRAHLELSVPNHDSAALRRRAPCARARPDRLRPLRQADSHRGLHLPAARRVGDVLVRESRPARRYALRAGLGVIDRSAHRCRAR</sequence>
<gene>
    <name evidence="1" type="ORF">ERS007657_01346</name>
</gene>